<comment type="pathway">
    <text evidence="7">Protein modification; lipoprotein biosynthesis (diacylglyceryl transfer).</text>
</comment>
<dbReference type="EMBL" id="FNPF01000014">
    <property type="protein sequence ID" value="SDY67470.1"/>
    <property type="molecule type" value="Genomic_DNA"/>
</dbReference>
<dbReference type="Pfam" id="PF01790">
    <property type="entry name" value="LGT"/>
    <property type="match status" value="1"/>
</dbReference>
<keyword evidence="6 7" id="KW-0472">Membrane</keyword>
<dbReference type="UniPathway" id="UPA00664"/>
<gene>
    <name evidence="7" type="primary">lgt</name>
    <name evidence="8" type="ORF">SAMN05444340_11447</name>
</gene>
<proteinExistence type="inferred from homology"/>
<keyword evidence="2 7" id="KW-1003">Cell membrane</keyword>
<dbReference type="PANTHER" id="PTHR30589:SF0">
    <property type="entry name" value="PHOSPHATIDYLGLYCEROL--PROLIPOPROTEIN DIACYLGLYCERYL TRANSFERASE"/>
    <property type="match status" value="1"/>
</dbReference>
<dbReference type="STRING" id="321339.SAMN05444340_11447"/>
<feature type="transmembrane region" description="Helical" evidence="7">
    <location>
        <begin position="90"/>
        <end position="110"/>
    </location>
</feature>
<feature type="transmembrane region" description="Helical" evidence="7">
    <location>
        <begin position="122"/>
        <end position="146"/>
    </location>
</feature>
<evidence type="ECO:0000256" key="1">
    <source>
        <dbReference type="ARBA" id="ARBA00007150"/>
    </source>
</evidence>
<comment type="subcellular location">
    <subcellularLocation>
        <location evidence="7">Cell membrane</location>
        <topology evidence="7">Multi-pass membrane protein</topology>
    </subcellularLocation>
</comment>
<name>A0A1H3LT17_9RHOB</name>
<feature type="binding site" evidence="7">
    <location>
        <position position="173"/>
    </location>
    <ligand>
        <name>a 1,2-diacyl-sn-glycero-3-phospho-(1'-sn-glycerol)</name>
        <dbReference type="ChEBI" id="CHEBI:64716"/>
    </ligand>
</feature>
<evidence type="ECO:0000256" key="6">
    <source>
        <dbReference type="ARBA" id="ARBA00023136"/>
    </source>
</evidence>
<keyword evidence="5 7" id="KW-1133">Transmembrane helix</keyword>
<dbReference type="Proteomes" id="UP000199286">
    <property type="component" value="Unassembled WGS sequence"/>
</dbReference>
<accession>A0A1H3LT17</accession>
<reference evidence="8 9" key="1">
    <citation type="submission" date="2016-10" db="EMBL/GenBank/DDBJ databases">
        <authorList>
            <person name="de Groot N.N."/>
        </authorList>
    </citation>
    <scope>NUCLEOTIDE SEQUENCE [LARGE SCALE GENOMIC DNA]</scope>
    <source>
        <strain evidence="8 9">DSM 26880</strain>
    </source>
</reference>
<dbReference type="HAMAP" id="MF_01147">
    <property type="entry name" value="Lgt"/>
    <property type="match status" value="1"/>
</dbReference>
<evidence type="ECO:0000256" key="3">
    <source>
        <dbReference type="ARBA" id="ARBA00022679"/>
    </source>
</evidence>
<evidence type="ECO:0000256" key="4">
    <source>
        <dbReference type="ARBA" id="ARBA00022692"/>
    </source>
</evidence>
<evidence type="ECO:0000256" key="2">
    <source>
        <dbReference type="ARBA" id="ARBA00022475"/>
    </source>
</evidence>
<dbReference type="AlphaFoldDB" id="A0A1H3LT17"/>
<dbReference type="EC" id="2.5.1.145" evidence="7"/>
<dbReference type="NCBIfam" id="TIGR00544">
    <property type="entry name" value="lgt"/>
    <property type="match status" value="1"/>
</dbReference>
<comment type="similarity">
    <text evidence="1 7">Belongs to the Lgt family.</text>
</comment>
<sequence>MGYGGLSLKVDFAAQPRTTTRMQTGIPFPNLSPELFSISLFGFEFALRWYALAYIAGILIGWRIAVASVRREALWPADTPPMTPRQVEDLLTAVILGVILGGRLGYVLFYQPAYFLANPAEILAIWTGGMSFHGGMIGVAVAVLWFCGRGGHPRLSTLDMMALATPVGLLLGRLANFVNAELWGRPTDLPWGVIFPGPAAQDCGQPAGEVCARHPSQLYEAGLEGLVLGLLLLWLASRGALKRPGLLTGAFLAGYGAARFAVEFVRQPDAQFVEPGNPLGLAWHVNGWGLTMGQLLTLPMIALGLWLIARARRAGA</sequence>
<keyword evidence="8" id="KW-0449">Lipoprotein</keyword>
<protein>
    <recommendedName>
        <fullName evidence="7">Phosphatidylglycerol--prolipoprotein diacylglyceryl transferase</fullName>
        <ecNumber evidence="7">2.5.1.145</ecNumber>
    </recommendedName>
</protein>
<dbReference type="GO" id="GO:0005886">
    <property type="term" value="C:plasma membrane"/>
    <property type="evidence" value="ECO:0007669"/>
    <property type="project" value="UniProtKB-SubCell"/>
</dbReference>
<dbReference type="InterPro" id="IPR001640">
    <property type="entry name" value="Lgt"/>
</dbReference>
<feature type="transmembrane region" description="Helical" evidence="7">
    <location>
        <begin position="285"/>
        <end position="309"/>
    </location>
</feature>
<evidence type="ECO:0000313" key="8">
    <source>
        <dbReference type="EMBL" id="SDY67470.1"/>
    </source>
</evidence>
<dbReference type="GO" id="GO:0008961">
    <property type="term" value="F:phosphatidylglycerol-prolipoprotein diacylglyceryl transferase activity"/>
    <property type="evidence" value="ECO:0007669"/>
    <property type="project" value="UniProtKB-UniRule"/>
</dbReference>
<organism evidence="8 9">
    <name type="scientific">Citreimonas salinaria</name>
    <dbReference type="NCBI Taxonomy" id="321339"/>
    <lineage>
        <taxon>Bacteria</taxon>
        <taxon>Pseudomonadati</taxon>
        <taxon>Pseudomonadota</taxon>
        <taxon>Alphaproteobacteria</taxon>
        <taxon>Rhodobacterales</taxon>
        <taxon>Roseobacteraceae</taxon>
        <taxon>Citreimonas</taxon>
    </lineage>
</organism>
<evidence type="ECO:0000313" key="9">
    <source>
        <dbReference type="Proteomes" id="UP000199286"/>
    </source>
</evidence>
<feature type="transmembrane region" description="Helical" evidence="7">
    <location>
        <begin position="245"/>
        <end position="265"/>
    </location>
</feature>
<dbReference type="PROSITE" id="PS01311">
    <property type="entry name" value="LGT"/>
    <property type="match status" value="1"/>
</dbReference>
<evidence type="ECO:0000256" key="7">
    <source>
        <dbReference type="HAMAP-Rule" id="MF_01147"/>
    </source>
</evidence>
<comment type="catalytic activity">
    <reaction evidence="7">
        <text>L-cysteinyl-[prolipoprotein] + a 1,2-diacyl-sn-glycero-3-phospho-(1'-sn-glycerol) = an S-1,2-diacyl-sn-glyceryl-L-cysteinyl-[prolipoprotein] + sn-glycerol 1-phosphate + H(+)</text>
        <dbReference type="Rhea" id="RHEA:56712"/>
        <dbReference type="Rhea" id="RHEA-COMP:14679"/>
        <dbReference type="Rhea" id="RHEA-COMP:14680"/>
        <dbReference type="ChEBI" id="CHEBI:15378"/>
        <dbReference type="ChEBI" id="CHEBI:29950"/>
        <dbReference type="ChEBI" id="CHEBI:57685"/>
        <dbReference type="ChEBI" id="CHEBI:64716"/>
        <dbReference type="ChEBI" id="CHEBI:140658"/>
        <dbReference type="EC" id="2.5.1.145"/>
    </reaction>
</comment>
<keyword evidence="3 7" id="KW-0808">Transferase</keyword>
<feature type="transmembrane region" description="Helical" evidence="7">
    <location>
        <begin position="49"/>
        <end position="69"/>
    </location>
</feature>
<dbReference type="GO" id="GO:0042158">
    <property type="term" value="P:lipoprotein biosynthetic process"/>
    <property type="evidence" value="ECO:0007669"/>
    <property type="project" value="UniProtKB-UniRule"/>
</dbReference>
<comment type="function">
    <text evidence="7">Catalyzes the transfer of the diacylglyceryl group from phosphatidylglycerol to the sulfhydryl group of the N-terminal cysteine of a prolipoprotein, the first step in the formation of mature lipoproteins.</text>
</comment>
<keyword evidence="9" id="KW-1185">Reference proteome</keyword>
<evidence type="ECO:0000256" key="5">
    <source>
        <dbReference type="ARBA" id="ARBA00022989"/>
    </source>
</evidence>
<keyword evidence="4 7" id="KW-0812">Transmembrane</keyword>
<dbReference type="PANTHER" id="PTHR30589">
    <property type="entry name" value="PROLIPOPROTEIN DIACYLGLYCERYL TRANSFERASE"/>
    <property type="match status" value="1"/>
</dbReference>